<proteinExistence type="predicted"/>
<evidence type="ECO:0000313" key="1">
    <source>
        <dbReference type="EMBL" id="EAY04714.1"/>
    </source>
</evidence>
<reference evidence="1" key="1">
    <citation type="submission" date="2006-10" db="EMBL/GenBank/DDBJ databases">
        <authorList>
            <person name="Amadeo P."/>
            <person name="Zhao Q."/>
            <person name="Wortman J."/>
            <person name="Fraser-Liggett C."/>
            <person name="Carlton J."/>
        </authorList>
    </citation>
    <scope>NUCLEOTIDE SEQUENCE</scope>
    <source>
        <strain evidence="1">G3</strain>
    </source>
</reference>
<protein>
    <recommendedName>
        <fullName evidence="3">CNH domain-containing protein</fullName>
    </recommendedName>
</protein>
<dbReference type="AlphaFoldDB" id="A2ERI7"/>
<evidence type="ECO:0008006" key="3">
    <source>
        <dbReference type="Google" id="ProtNLM"/>
    </source>
</evidence>
<accession>A2ERI7</accession>
<dbReference type="VEuPathDB" id="TrichDB:TVAG_059120"/>
<dbReference type="Proteomes" id="UP000001542">
    <property type="component" value="Unassembled WGS sequence"/>
</dbReference>
<sequence>MRPIITDLMNFDKEIDISKRIEDALVYTHGNTLVITSIQNANRAMSGLQHFKYSHSSKIKNFCGICLDGTIQNEALPEKDELQAGIHPETCILFQDASGKFGVYDNGHLFCCSVFSYPNMSDVVAFAGSISTPNKFAVLHKSALHICKLKLNAYEEIGSYPVAASNIIAFENGYLLQKSDTLVYFENGQFKDYFKSTSTVCPQITDFKVDNGRVVVVSVSGEKCIMSIIGSKPIGLLKWRHGFWDFHDDWIVAHLKGDLLAIISADNPDVRQVVNLGEFGDKTTNIVSGADRYGEKYTITLMKRSGIAFMNVPYAILTGQAAVEGGPENAKVANFRSGGTKVKVPR</sequence>
<keyword evidence="2" id="KW-1185">Reference proteome</keyword>
<dbReference type="InParanoid" id="A2ERI7"/>
<gene>
    <name evidence="1" type="ORF">TVAG_059120</name>
</gene>
<reference evidence="1" key="2">
    <citation type="journal article" date="2007" name="Science">
        <title>Draft genome sequence of the sexually transmitted pathogen Trichomonas vaginalis.</title>
        <authorList>
            <person name="Carlton J.M."/>
            <person name="Hirt R.P."/>
            <person name="Silva J.C."/>
            <person name="Delcher A.L."/>
            <person name="Schatz M."/>
            <person name="Zhao Q."/>
            <person name="Wortman J.R."/>
            <person name="Bidwell S.L."/>
            <person name="Alsmark U.C.M."/>
            <person name="Besteiro S."/>
            <person name="Sicheritz-Ponten T."/>
            <person name="Noel C.J."/>
            <person name="Dacks J.B."/>
            <person name="Foster P.G."/>
            <person name="Simillion C."/>
            <person name="Van de Peer Y."/>
            <person name="Miranda-Saavedra D."/>
            <person name="Barton G.J."/>
            <person name="Westrop G.D."/>
            <person name="Mueller S."/>
            <person name="Dessi D."/>
            <person name="Fiori P.L."/>
            <person name="Ren Q."/>
            <person name="Paulsen I."/>
            <person name="Zhang H."/>
            <person name="Bastida-Corcuera F.D."/>
            <person name="Simoes-Barbosa A."/>
            <person name="Brown M.T."/>
            <person name="Hayes R.D."/>
            <person name="Mukherjee M."/>
            <person name="Okumura C.Y."/>
            <person name="Schneider R."/>
            <person name="Smith A.J."/>
            <person name="Vanacova S."/>
            <person name="Villalvazo M."/>
            <person name="Haas B.J."/>
            <person name="Pertea M."/>
            <person name="Feldblyum T.V."/>
            <person name="Utterback T.R."/>
            <person name="Shu C.L."/>
            <person name="Osoegawa K."/>
            <person name="de Jong P.J."/>
            <person name="Hrdy I."/>
            <person name="Horvathova L."/>
            <person name="Zubacova Z."/>
            <person name="Dolezal P."/>
            <person name="Malik S.B."/>
            <person name="Logsdon J.M. Jr."/>
            <person name="Henze K."/>
            <person name="Gupta A."/>
            <person name="Wang C.C."/>
            <person name="Dunne R.L."/>
            <person name="Upcroft J.A."/>
            <person name="Upcroft P."/>
            <person name="White O."/>
            <person name="Salzberg S.L."/>
            <person name="Tang P."/>
            <person name="Chiu C.-H."/>
            <person name="Lee Y.-S."/>
            <person name="Embley T.M."/>
            <person name="Coombs G.H."/>
            <person name="Mottram J.C."/>
            <person name="Tachezy J."/>
            <person name="Fraser-Liggett C.M."/>
            <person name="Johnson P.J."/>
        </authorList>
    </citation>
    <scope>NUCLEOTIDE SEQUENCE [LARGE SCALE GENOMIC DNA]</scope>
    <source>
        <strain evidence="1">G3</strain>
    </source>
</reference>
<dbReference type="EMBL" id="DS113467">
    <property type="protein sequence ID" value="EAY04714.1"/>
    <property type="molecule type" value="Genomic_DNA"/>
</dbReference>
<evidence type="ECO:0000313" key="2">
    <source>
        <dbReference type="Proteomes" id="UP000001542"/>
    </source>
</evidence>
<name>A2ERI7_TRIV3</name>
<dbReference type="VEuPathDB" id="TrichDB:TVAGG3_0284810"/>
<dbReference type="RefSeq" id="XP_001316937.1">
    <property type="nucleotide sequence ID" value="XM_001316902.1"/>
</dbReference>
<dbReference type="KEGG" id="tva:4762578"/>
<organism evidence="1 2">
    <name type="scientific">Trichomonas vaginalis (strain ATCC PRA-98 / G3)</name>
    <dbReference type="NCBI Taxonomy" id="412133"/>
    <lineage>
        <taxon>Eukaryota</taxon>
        <taxon>Metamonada</taxon>
        <taxon>Parabasalia</taxon>
        <taxon>Trichomonadida</taxon>
        <taxon>Trichomonadidae</taxon>
        <taxon>Trichomonas</taxon>
    </lineage>
</organism>